<comment type="caution">
    <text evidence="1">The sequence shown here is derived from an EMBL/GenBank/DDBJ whole genome shotgun (WGS) entry which is preliminary data.</text>
</comment>
<accession>A0A813EC59</accession>
<evidence type="ECO:0000313" key="1">
    <source>
        <dbReference type="EMBL" id="CAE8598701.1"/>
    </source>
</evidence>
<name>A0A813EC59_POLGL</name>
<organism evidence="1 2">
    <name type="scientific">Polarella glacialis</name>
    <name type="common">Dinoflagellate</name>
    <dbReference type="NCBI Taxonomy" id="89957"/>
    <lineage>
        <taxon>Eukaryota</taxon>
        <taxon>Sar</taxon>
        <taxon>Alveolata</taxon>
        <taxon>Dinophyceae</taxon>
        <taxon>Suessiales</taxon>
        <taxon>Suessiaceae</taxon>
        <taxon>Polarella</taxon>
    </lineage>
</organism>
<gene>
    <name evidence="1" type="ORF">PGLA1383_LOCUS17103</name>
</gene>
<reference evidence="1" key="1">
    <citation type="submission" date="2021-02" db="EMBL/GenBank/DDBJ databases">
        <authorList>
            <person name="Dougan E. K."/>
            <person name="Rhodes N."/>
            <person name="Thang M."/>
            <person name="Chan C."/>
        </authorList>
    </citation>
    <scope>NUCLEOTIDE SEQUENCE</scope>
</reference>
<evidence type="ECO:0000313" key="2">
    <source>
        <dbReference type="Proteomes" id="UP000654075"/>
    </source>
</evidence>
<dbReference type="AlphaFoldDB" id="A0A813EC59"/>
<proteinExistence type="predicted"/>
<protein>
    <submittedName>
        <fullName evidence="1">Uncharacterized protein</fullName>
    </submittedName>
</protein>
<dbReference type="Proteomes" id="UP000654075">
    <property type="component" value="Unassembled WGS sequence"/>
</dbReference>
<sequence>MGCGASASAGEPRFARLVPGNSMDFKAPCVLEVKTEDDLYLEAFKAEMAKGIRMHGEGDSQDLLSFASLSFIPDDVALASGHPLQSNAHCDRVHLERLAKLMQVADGQRRSDRSRETFFLVVETRRFQVFFPTFTVIVEQCTPHVSLTSSRNGCSSTTAVKHVCLIHPRCVFSLFSRLRLKVLPIHYMISAI</sequence>
<dbReference type="EMBL" id="CAJNNV010010512">
    <property type="protein sequence ID" value="CAE8598701.1"/>
    <property type="molecule type" value="Genomic_DNA"/>
</dbReference>
<keyword evidence="2" id="KW-1185">Reference proteome</keyword>